<comment type="caution">
    <text evidence="2">The sequence shown here is derived from an EMBL/GenBank/DDBJ whole genome shotgun (WGS) entry which is preliminary data.</text>
</comment>
<reference evidence="2" key="1">
    <citation type="journal article" date="2021" name="Genome Biol. Evol.">
        <title>The assembled and annotated genome of the fairy-ring fungus Marasmius oreades.</title>
        <authorList>
            <person name="Hiltunen M."/>
            <person name="Ament-Velasquez S.L."/>
            <person name="Johannesson H."/>
        </authorList>
    </citation>
    <scope>NUCLEOTIDE SEQUENCE</scope>
    <source>
        <strain evidence="2">03SP1</strain>
    </source>
</reference>
<dbReference type="RefSeq" id="XP_043014839.1">
    <property type="nucleotide sequence ID" value="XM_043146139.1"/>
</dbReference>
<proteinExistence type="predicted"/>
<evidence type="ECO:0000256" key="1">
    <source>
        <dbReference type="SAM" id="MobiDB-lite"/>
    </source>
</evidence>
<gene>
    <name evidence="2" type="ORF">E1B28_000327</name>
</gene>
<dbReference type="OrthoDB" id="3062511at2759"/>
<name>A0A9P8AE86_9AGAR</name>
<dbReference type="EMBL" id="CM032181">
    <property type="protein sequence ID" value="KAG7098369.1"/>
    <property type="molecule type" value="Genomic_DNA"/>
</dbReference>
<keyword evidence="3" id="KW-1185">Reference proteome</keyword>
<organism evidence="2 3">
    <name type="scientific">Marasmius oreades</name>
    <name type="common">fairy-ring Marasmius</name>
    <dbReference type="NCBI Taxonomy" id="181124"/>
    <lineage>
        <taxon>Eukaryota</taxon>
        <taxon>Fungi</taxon>
        <taxon>Dikarya</taxon>
        <taxon>Basidiomycota</taxon>
        <taxon>Agaricomycotina</taxon>
        <taxon>Agaricomycetes</taxon>
        <taxon>Agaricomycetidae</taxon>
        <taxon>Agaricales</taxon>
        <taxon>Marasmiineae</taxon>
        <taxon>Marasmiaceae</taxon>
        <taxon>Marasmius</taxon>
    </lineage>
</organism>
<accession>A0A9P8AE86</accession>
<protein>
    <submittedName>
        <fullName evidence="2">Uncharacterized protein</fullName>
    </submittedName>
</protein>
<sequence length="349" mass="35631">MGNSISKDGAVTRVCESIPVVGTVTAGIQALAGNTEQAKRALAVSTGSLIKVAGAVGGFCIGGPVGAVAGGALAASVGIGAEYGISQTIKDPSVKGDAGDISLKRFAVDTVLGGATSVLGPGAGAVKEAGTQIVRAAASEIAKGMAKNAMIKAGTEMARQASQTTITQVVRTGVASAVLQASKGASGVITNPQPIPNEGGDKPGPKKKKHIIVTQMQDDRARSLEGVIQNAKAALQACHKPAIFTDDVLTDEQFGPNNESILAILKVLEGFVQPIVYGADFAQANSVYTPGQQFAFTALNNKGLKILQTIVISDNLQDIQLWRTHETALHIANSALRGKMAQGGQEVDL</sequence>
<dbReference type="AlphaFoldDB" id="A0A9P8AE86"/>
<feature type="region of interest" description="Disordered" evidence="1">
    <location>
        <begin position="188"/>
        <end position="207"/>
    </location>
</feature>
<evidence type="ECO:0000313" key="3">
    <source>
        <dbReference type="Proteomes" id="UP001049176"/>
    </source>
</evidence>
<dbReference type="PANTHER" id="PTHR42076">
    <property type="entry name" value="CYANOVIRIN-N HOMOLOG"/>
    <property type="match status" value="1"/>
</dbReference>
<evidence type="ECO:0000313" key="2">
    <source>
        <dbReference type="EMBL" id="KAG7098369.1"/>
    </source>
</evidence>
<dbReference type="Proteomes" id="UP001049176">
    <property type="component" value="Chromosome 1"/>
</dbReference>
<dbReference type="KEGG" id="more:E1B28_000327"/>
<dbReference type="PANTHER" id="PTHR42076:SF1">
    <property type="entry name" value="CYANOVIRIN-N DOMAIN-CONTAINING PROTEIN"/>
    <property type="match status" value="1"/>
</dbReference>
<dbReference type="GeneID" id="66069403"/>